<sequence>VDKQKELNKAVVEWILLDNQPLSAPRKKGFRRMITKFDLRFHSPSDR</sequence>
<organism evidence="1 2">
    <name type="scientific">Cetraspora pellucida</name>
    <dbReference type="NCBI Taxonomy" id="1433469"/>
    <lineage>
        <taxon>Eukaryota</taxon>
        <taxon>Fungi</taxon>
        <taxon>Fungi incertae sedis</taxon>
        <taxon>Mucoromycota</taxon>
        <taxon>Glomeromycotina</taxon>
        <taxon>Glomeromycetes</taxon>
        <taxon>Diversisporales</taxon>
        <taxon>Gigasporaceae</taxon>
        <taxon>Cetraspora</taxon>
    </lineage>
</organism>
<evidence type="ECO:0000313" key="1">
    <source>
        <dbReference type="EMBL" id="CAG8838037.1"/>
    </source>
</evidence>
<dbReference type="Proteomes" id="UP000789759">
    <property type="component" value="Unassembled WGS sequence"/>
</dbReference>
<dbReference type="AlphaFoldDB" id="A0A9N9PDQ7"/>
<evidence type="ECO:0000313" key="2">
    <source>
        <dbReference type="Proteomes" id="UP000789759"/>
    </source>
</evidence>
<proteinExistence type="predicted"/>
<feature type="non-terminal residue" evidence="1">
    <location>
        <position position="1"/>
    </location>
</feature>
<comment type="caution">
    <text evidence="1">The sequence shown here is derived from an EMBL/GenBank/DDBJ whole genome shotgun (WGS) entry which is preliminary data.</text>
</comment>
<accession>A0A9N9PDQ7</accession>
<dbReference type="EMBL" id="CAJVQA010083011">
    <property type="protein sequence ID" value="CAG8838037.1"/>
    <property type="molecule type" value="Genomic_DNA"/>
</dbReference>
<keyword evidence="2" id="KW-1185">Reference proteome</keyword>
<name>A0A9N9PDQ7_9GLOM</name>
<gene>
    <name evidence="1" type="ORF">CPELLU_LOCUS21657</name>
</gene>
<dbReference type="SUPFAM" id="SSF140996">
    <property type="entry name" value="Hermes dimerisation domain"/>
    <property type="match status" value="1"/>
</dbReference>
<reference evidence="1" key="1">
    <citation type="submission" date="2021-06" db="EMBL/GenBank/DDBJ databases">
        <authorList>
            <person name="Kallberg Y."/>
            <person name="Tangrot J."/>
            <person name="Rosling A."/>
        </authorList>
    </citation>
    <scope>NUCLEOTIDE SEQUENCE</scope>
    <source>
        <strain evidence="1">FL966</strain>
    </source>
</reference>
<feature type="non-terminal residue" evidence="1">
    <location>
        <position position="47"/>
    </location>
</feature>
<dbReference type="OrthoDB" id="10057873at2759"/>
<protein>
    <submittedName>
        <fullName evidence="1">3221_t:CDS:1</fullName>
    </submittedName>
</protein>